<sequence>MSMNEQNKPFVVVDSACSGVVMKWLDWLTRPVQKLFNLLSFRRKFSLIGFLLFIPVIVLSSLMVNDSLEKSHQVEQKHEAAQYWPELRGLLEHIAMHRGMTGSEAQKREFSSEINRSVQAINRHFSALDDLQSKPGQSHLLPESLLLELRRKWQGLSGSTDTFHQHTELLEKVQSALKLLGKNSQQLLENDLPSLFLARLSVEELPQLVEQGGRLRGLGAQWLSGKESPELQQDVTILSYVLENQVSDFVDVVESLSEEVNDQGLLMQAKAAEQQLRLFSETASSKLMERNMSASDFFREGTAATGALFAFYDSVIPAYHSRLEQRLTKLDTVIWTNAALIVGVLLLQLLLFTSLYLGIYRAVSANIKMAKQLANGDLNSLSSTEGHDELSKITHYLNSVAIETSYSVDAIRKSSDGMDRLGNGNYQAIKELAERARAQASQMQSAAAAVEQMTSAISEVSESTQKAATEADNTLISAKNGQQVVHTMVTAIQRLEQEVSESQRVIKTLSEDSQSISKILLTINDIADQTNLLALNAAIEAARAGESGRGFAVVADEVRQLAQRVQASTGEIQSVIGRLETNTNNAVQTMERNKTLAGENVEQANRAASSLSDIVENVGVINDLNIQIASTTEEQSAVTINIQENINSLSESARIVDERSQEALESSAQLTTLGGEIKSLGDRYYIEKDVIERRLSEQDVLIEWSPKLDVGIEEINRQHQRLIYIANELYRLKLRDGDQHALQRLVDSLINYTATHFNYEELLMERNGYPDLENHKLKHRDLVQDVMRFKHRVDSHEDVIDELLEFVKAWLMNHIMKSDMAYKGHLNSKGIH</sequence>
<dbReference type="EMBL" id="AE017340">
    <property type="protein sequence ID" value="AAV81018.1"/>
    <property type="molecule type" value="Genomic_DNA"/>
</dbReference>
<evidence type="ECO:0000259" key="10">
    <source>
        <dbReference type="PROSITE" id="PS50111"/>
    </source>
</evidence>
<dbReference type="Pfam" id="PF01814">
    <property type="entry name" value="Hemerythrin"/>
    <property type="match status" value="1"/>
</dbReference>
<evidence type="ECO:0000256" key="4">
    <source>
        <dbReference type="ARBA" id="ARBA00023004"/>
    </source>
</evidence>
<evidence type="ECO:0000256" key="1">
    <source>
        <dbReference type="ARBA" id="ARBA00004370"/>
    </source>
</evidence>
<evidence type="ECO:0000256" key="9">
    <source>
        <dbReference type="SAM" id="Phobius"/>
    </source>
</evidence>
<keyword evidence="4" id="KW-0408">Iron</keyword>
<dbReference type="eggNOG" id="COG0840">
    <property type="taxonomic scope" value="Bacteria"/>
</dbReference>
<dbReference type="GO" id="GO:0016020">
    <property type="term" value="C:membrane"/>
    <property type="evidence" value="ECO:0007669"/>
    <property type="project" value="UniProtKB-SubCell"/>
</dbReference>
<gene>
    <name evidence="11" type="ordered locus">IL0175</name>
</gene>
<keyword evidence="5 7" id="KW-0807">Transducer</keyword>
<dbReference type="NCBIfam" id="TIGR02481">
    <property type="entry name" value="hemeryth_dom"/>
    <property type="match status" value="1"/>
</dbReference>
<dbReference type="InterPro" id="IPR004090">
    <property type="entry name" value="Chemotax_Me-accpt_rcpt"/>
</dbReference>
<evidence type="ECO:0000313" key="11">
    <source>
        <dbReference type="EMBL" id="AAV81018.1"/>
    </source>
</evidence>
<reference evidence="11 12" key="1">
    <citation type="journal article" date="2004" name="Proc. Natl. Acad. Sci. U.S.A.">
        <title>Genome sequence of the deep-sea gamma-proteobacterium Idiomarina loihiensis reveals amino acid fermentation as a source of carbon and energy.</title>
        <authorList>
            <person name="Hou S."/>
            <person name="Saw J.H."/>
            <person name="Lee K.S."/>
            <person name="Freitas T.A."/>
            <person name="Belisle C."/>
            <person name="Kawarabayasi Y."/>
            <person name="Donachie S.P."/>
            <person name="Pikina A."/>
            <person name="Galperin M.Y."/>
            <person name="Koonin E.V."/>
            <person name="Makarova K.S."/>
            <person name="Omelchenko M.V."/>
            <person name="Sorokin A."/>
            <person name="Wolf Y.I."/>
            <person name="Li Q.X."/>
            <person name="Keum Y.S."/>
            <person name="Campbell S."/>
            <person name="Denery J."/>
            <person name="Aizawa S."/>
            <person name="Shibata S."/>
            <person name="Malahoff A."/>
            <person name="Alam M."/>
        </authorList>
    </citation>
    <scope>NUCLEOTIDE SEQUENCE [LARGE SCALE GENOMIC DNA]</scope>
    <source>
        <strain evidence="12">ATCC BAA-735 / DSM 15497 / L2-TR</strain>
    </source>
</reference>
<name>Q5QWJ3_IDILO</name>
<dbReference type="SMART" id="SM00283">
    <property type="entry name" value="MA"/>
    <property type="match status" value="1"/>
</dbReference>
<dbReference type="Proteomes" id="UP000001171">
    <property type="component" value="Chromosome"/>
</dbReference>
<keyword evidence="12" id="KW-1185">Reference proteome</keyword>
<dbReference type="GO" id="GO:0006935">
    <property type="term" value="P:chemotaxis"/>
    <property type="evidence" value="ECO:0007669"/>
    <property type="project" value="InterPro"/>
</dbReference>
<dbReference type="KEGG" id="ilo:IL0175"/>
<dbReference type="CDD" id="cd11386">
    <property type="entry name" value="MCP_signal"/>
    <property type="match status" value="1"/>
</dbReference>
<feature type="transmembrane region" description="Helical" evidence="9">
    <location>
        <begin position="334"/>
        <end position="359"/>
    </location>
</feature>
<dbReference type="GO" id="GO:0007165">
    <property type="term" value="P:signal transduction"/>
    <property type="evidence" value="ECO:0007669"/>
    <property type="project" value="UniProtKB-KW"/>
</dbReference>
<dbReference type="InterPro" id="IPR016131">
    <property type="entry name" value="Haemerythrin_Fe_BS"/>
</dbReference>
<evidence type="ECO:0000256" key="6">
    <source>
        <dbReference type="ARBA" id="ARBA00029447"/>
    </source>
</evidence>
<evidence type="ECO:0000256" key="2">
    <source>
        <dbReference type="ARBA" id="ARBA00010587"/>
    </source>
</evidence>
<feature type="coiled-coil region" evidence="8">
    <location>
        <begin position="426"/>
        <end position="453"/>
    </location>
</feature>
<dbReference type="Pfam" id="PF00015">
    <property type="entry name" value="MCPsignal"/>
    <property type="match status" value="1"/>
</dbReference>
<comment type="subcellular location">
    <subcellularLocation>
        <location evidence="1">Membrane</location>
    </subcellularLocation>
</comment>
<dbReference type="SUPFAM" id="SSF58104">
    <property type="entry name" value="Methyl-accepting chemotaxis protein (MCP) signaling domain"/>
    <property type="match status" value="1"/>
</dbReference>
<dbReference type="InterPro" id="IPR012827">
    <property type="entry name" value="Hemerythrin_metal-bd"/>
</dbReference>
<dbReference type="SUPFAM" id="SSF47188">
    <property type="entry name" value="Hemerythrin-like"/>
    <property type="match status" value="1"/>
</dbReference>
<dbReference type="PROSITE" id="PS50111">
    <property type="entry name" value="CHEMOTAXIS_TRANSDUC_2"/>
    <property type="match status" value="1"/>
</dbReference>
<comment type="similarity">
    <text evidence="2">Belongs to the hemerythrin family.</text>
</comment>
<dbReference type="PANTHER" id="PTHR32089:SF74">
    <property type="entry name" value="METHYL-ACCEPTING CHEMOTAXIS PROTEIN AER"/>
    <property type="match status" value="1"/>
</dbReference>
<accession>Q5QWJ3</accession>
<feature type="transmembrane region" description="Helical" evidence="9">
    <location>
        <begin position="45"/>
        <end position="64"/>
    </location>
</feature>
<dbReference type="GO" id="GO:0046872">
    <property type="term" value="F:metal ion binding"/>
    <property type="evidence" value="ECO:0007669"/>
    <property type="project" value="UniProtKB-KW"/>
</dbReference>
<feature type="domain" description="Methyl-accepting transducer" evidence="10">
    <location>
        <begin position="414"/>
        <end position="650"/>
    </location>
</feature>
<evidence type="ECO:0000256" key="5">
    <source>
        <dbReference type="ARBA" id="ARBA00023224"/>
    </source>
</evidence>
<keyword evidence="3" id="KW-0479">Metal-binding</keyword>
<dbReference type="InterPro" id="IPR035938">
    <property type="entry name" value="Hemerythrin-like_sf"/>
</dbReference>
<evidence type="ECO:0000256" key="8">
    <source>
        <dbReference type="SAM" id="Coils"/>
    </source>
</evidence>
<protein>
    <submittedName>
        <fullName evidence="11">Methyl-accepting chemotaxis protein</fullName>
    </submittedName>
</protein>
<proteinExistence type="inferred from homology"/>
<dbReference type="AlphaFoldDB" id="Q5QWJ3"/>
<dbReference type="PROSITE" id="PS00550">
    <property type="entry name" value="HEMERYTHRINS"/>
    <property type="match status" value="1"/>
</dbReference>
<keyword evidence="9" id="KW-1133">Transmembrane helix</keyword>
<dbReference type="InterPro" id="IPR012312">
    <property type="entry name" value="Hemerythrin-like"/>
</dbReference>
<dbReference type="PANTHER" id="PTHR32089">
    <property type="entry name" value="METHYL-ACCEPTING CHEMOTAXIS PROTEIN MCPB"/>
    <property type="match status" value="1"/>
</dbReference>
<keyword evidence="9" id="KW-0472">Membrane</keyword>
<evidence type="ECO:0000256" key="7">
    <source>
        <dbReference type="PROSITE-ProRule" id="PRU00284"/>
    </source>
</evidence>
<evidence type="ECO:0000256" key="3">
    <source>
        <dbReference type="ARBA" id="ARBA00022723"/>
    </source>
</evidence>
<dbReference type="PRINTS" id="PR00260">
    <property type="entry name" value="CHEMTRNSDUCR"/>
</dbReference>
<dbReference type="eggNOG" id="COG2703">
    <property type="taxonomic scope" value="Bacteria"/>
</dbReference>
<keyword evidence="8" id="KW-0175">Coiled coil</keyword>
<dbReference type="Gene3D" id="1.10.287.950">
    <property type="entry name" value="Methyl-accepting chemotaxis protein"/>
    <property type="match status" value="1"/>
</dbReference>
<organism evidence="11 12">
    <name type="scientific">Idiomarina loihiensis (strain ATCC BAA-735 / DSM 15497 / L2-TR)</name>
    <dbReference type="NCBI Taxonomy" id="283942"/>
    <lineage>
        <taxon>Bacteria</taxon>
        <taxon>Pseudomonadati</taxon>
        <taxon>Pseudomonadota</taxon>
        <taxon>Gammaproteobacteria</taxon>
        <taxon>Alteromonadales</taxon>
        <taxon>Idiomarinaceae</taxon>
        <taxon>Idiomarina</taxon>
    </lineage>
</organism>
<dbReference type="HOGENOM" id="CLU_000445_107_27_6"/>
<dbReference type="Gene3D" id="1.20.120.50">
    <property type="entry name" value="Hemerythrin-like"/>
    <property type="match status" value="1"/>
</dbReference>
<dbReference type="CDD" id="cd12107">
    <property type="entry name" value="Hemerythrin"/>
    <property type="match status" value="1"/>
</dbReference>
<comment type="similarity">
    <text evidence="6">Belongs to the methyl-accepting chemotaxis (MCP) protein family.</text>
</comment>
<dbReference type="NCBIfam" id="NF033749">
    <property type="entry name" value="bact_hemeryth"/>
    <property type="match status" value="1"/>
</dbReference>
<dbReference type="STRING" id="283942.IL0175"/>
<dbReference type="GO" id="GO:0004888">
    <property type="term" value="F:transmembrane signaling receptor activity"/>
    <property type="evidence" value="ECO:0007669"/>
    <property type="project" value="InterPro"/>
</dbReference>
<keyword evidence="9" id="KW-0812">Transmembrane</keyword>
<dbReference type="InterPro" id="IPR004089">
    <property type="entry name" value="MCPsignal_dom"/>
</dbReference>
<dbReference type="OrthoDB" id="9765653at2"/>
<dbReference type="NCBIfam" id="NF002007">
    <property type="entry name" value="PRK00808.1"/>
    <property type="match status" value="1"/>
</dbReference>
<evidence type="ECO:0000313" key="12">
    <source>
        <dbReference type="Proteomes" id="UP000001171"/>
    </source>
</evidence>
<dbReference type="FunFam" id="1.10.287.950:FF:000001">
    <property type="entry name" value="Methyl-accepting chemotaxis sensory transducer"/>
    <property type="match status" value="1"/>
</dbReference>